<dbReference type="InterPro" id="IPR032710">
    <property type="entry name" value="NTF2-like_dom_sf"/>
</dbReference>
<comment type="caution">
    <text evidence="1">The sequence shown here is derived from an EMBL/GenBank/DDBJ whole genome shotgun (WGS) entry which is preliminary data.</text>
</comment>
<accession>W7TNC6</accession>
<dbReference type="PANTHER" id="PTHR34213:SF2">
    <property type="entry name" value="NUCLEAR TRANSPORT FACTOR 2 (NTF2) FAMILY PROTEIN"/>
    <property type="match status" value="1"/>
</dbReference>
<evidence type="ECO:0000313" key="1">
    <source>
        <dbReference type="EMBL" id="EWM27542.1"/>
    </source>
</evidence>
<dbReference type="AlphaFoldDB" id="W7TNC6"/>
<keyword evidence="2" id="KW-1185">Reference proteome</keyword>
<dbReference type="PANTHER" id="PTHR34213">
    <property type="entry name" value="NUCLEAR TRANSPORT FACTOR 2 (NTF2) FAMILY PROTEIN"/>
    <property type="match status" value="1"/>
</dbReference>
<reference evidence="1 2" key="1">
    <citation type="journal article" date="2014" name="Mol. Plant">
        <title>Chromosome Scale Genome Assembly and Transcriptome Profiling of Nannochloropsis gaditana in Nitrogen Depletion.</title>
        <authorList>
            <person name="Corteggiani Carpinelli E."/>
            <person name="Telatin A."/>
            <person name="Vitulo N."/>
            <person name="Forcato C."/>
            <person name="D'Angelo M."/>
            <person name="Schiavon R."/>
            <person name="Vezzi A."/>
            <person name="Giacometti G.M."/>
            <person name="Morosinotto T."/>
            <person name="Valle G."/>
        </authorList>
    </citation>
    <scope>NUCLEOTIDE SEQUENCE [LARGE SCALE GENOMIC DNA]</scope>
    <source>
        <strain evidence="1 2">B-31</strain>
    </source>
</reference>
<gene>
    <name evidence="1" type="ORF">Naga_100015g16</name>
</gene>
<dbReference type="Gene3D" id="3.10.450.50">
    <property type="match status" value="1"/>
</dbReference>
<organism evidence="1 2">
    <name type="scientific">Nannochloropsis gaditana</name>
    <dbReference type="NCBI Taxonomy" id="72520"/>
    <lineage>
        <taxon>Eukaryota</taxon>
        <taxon>Sar</taxon>
        <taxon>Stramenopiles</taxon>
        <taxon>Ochrophyta</taxon>
        <taxon>Eustigmatophyceae</taxon>
        <taxon>Eustigmatales</taxon>
        <taxon>Monodopsidaceae</taxon>
        <taxon>Nannochloropsis</taxon>
    </lineage>
</organism>
<proteinExistence type="predicted"/>
<sequence>MTMKFLKLCTSKIKSEPSKFQALHRGLVQSFGSTKTAPLDPQIESNTWCKQADPEMAIWAAPIIHDILELYHCRVHDPRVYNRYAPDAVFDDPAGILRGRPAIRVAMEALPKIFRTGEPKDVHITYHAPLVGGERNGFRNGDEHKGQEQVGPQARIALVQTYVWRQDILPLSLSPGVLLGQGNSTSVELPTVVFLTFDAKTHLITRHEDRWWGKDTTTSSPHLRPVHSIIKQLNGRAWEVWGARCYGNIRHNEERK</sequence>
<dbReference type="SUPFAM" id="SSF54427">
    <property type="entry name" value="NTF2-like"/>
    <property type="match status" value="1"/>
</dbReference>
<dbReference type="Proteomes" id="UP000019335">
    <property type="component" value="Chromosome 6"/>
</dbReference>
<name>W7TNC6_9STRA</name>
<dbReference type="EMBL" id="AZIL01000430">
    <property type="protein sequence ID" value="EWM27542.1"/>
    <property type="molecule type" value="Genomic_DNA"/>
</dbReference>
<evidence type="ECO:0000313" key="2">
    <source>
        <dbReference type="Proteomes" id="UP000019335"/>
    </source>
</evidence>
<protein>
    <submittedName>
        <fullName evidence="1">Uncharacterized protein</fullName>
    </submittedName>
</protein>